<dbReference type="RefSeq" id="WP_107804464.1">
    <property type="nucleotide sequence ID" value="NZ_QAOI01000043.1"/>
</dbReference>
<proteinExistence type="predicted"/>
<dbReference type="AlphaFoldDB" id="A0A2T5H6I0"/>
<sequence>MNKHQAWKNFNLGEELSISGTFIYNGLRRFHGMQVLDHTDEIFKFLYNLSVGLERLLKIAVILLEHKDDADQEVLEKSLITHNHLELLKRVRGHHKFDLGSPHNEFLALLSTFYTSLRYDRFTLSSVYDTDRERKALWGFLSKHLNVDLREPSGLFATQNDTRYRKYIRRMVTKISSALFEVVRDRAHELNLYTCELRHGSRAETIFLGKADLPTEEVLWKELLVFFMNTKASSGYFEFLYSIEPLEFDPSLAGDYLQCFQSDAAKAFVVDELEHLYDLVK</sequence>
<organism evidence="1 2">
    <name type="scientific">Nitrosomonas oligotropha</name>
    <dbReference type="NCBI Taxonomy" id="42354"/>
    <lineage>
        <taxon>Bacteria</taxon>
        <taxon>Pseudomonadati</taxon>
        <taxon>Pseudomonadota</taxon>
        <taxon>Betaproteobacteria</taxon>
        <taxon>Nitrosomonadales</taxon>
        <taxon>Nitrosomonadaceae</taxon>
        <taxon>Nitrosomonas</taxon>
    </lineage>
</organism>
<protein>
    <submittedName>
        <fullName evidence="1">Uncharacterized protein</fullName>
    </submittedName>
</protein>
<accession>A0A2T5H6I0</accession>
<dbReference type="Proteomes" id="UP000244128">
    <property type="component" value="Unassembled WGS sequence"/>
</dbReference>
<gene>
    <name evidence="1" type="ORF">C8R26_14312</name>
</gene>
<evidence type="ECO:0000313" key="1">
    <source>
        <dbReference type="EMBL" id="PTQ67194.1"/>
    </source>
</evidence>
<evidence type="ECO:0000313" key="2">
    <source>
        <dbReference type="Proteomes" id="UP000244128"/>
    </source>
</evidence>
<name>A0A2T5H6I0_9PROT</name>
<dbReference type="EMBL" id="QAOI01000043">
    <property type="protein sequence ID" value="PTQ67194.1"/>
    <property type="molecule type" value="Genomic_DNA"/>
</dbReference>
<reference evidence="1 2" key="1">
    <citation type="submission" date="2018-04" db="EMBL/GenBank/DDBJ databases">
        <title>Active sludge and wastewater microbial communities from Klosterneuburg, Austria.</title>
        <authorList>
            <person name="Wagner M."/>
        </authorList>
    </citation>
    <scope>NUCLEOTIDE SEQUENCE [LARGE SCALE GENOMIC DNA]</scope>
    <source>
        <strain evidence="1 2">Nm49</strain>
    </source>
</reference>
<comment type="caution">
    <text evidence="1">The sequence shown here is derived from an EMBL/GenBank/DDBJ whole genome shotgun (WGS) entry which is preliminary data.</text>
</comment>